<keyword evidence="1" id="KW-0472">Membrane</keyword>
<keyword evidence="1" id="KW-1133">Transmembrane helix</keyword>
<dbReference type="EMBL" id="CP020370">
    <property type="protein sequence ID" value="AUB81237.1"/>
    <property type="molecule type" value="Genomic_DNA"/>
</dbReference>
<organism evidence="2 3">
    <name type="scientific">Candidatus Thiodictyon syntrophicum</name>
    <dbReference type="NCBI Taxonomy" id="1166950"/>
    <lineage>
        <taxon>Bacteria</taxon>
        <taxon>Pseudomonadati</taxon>
        <taxon>Pseudomonadota</taxon>
        <taxon>Gammaproteobacteria</taxon>
        <taxon>Chromatiales</taxon>
        <taxon>Chromatiaceae</taxon>
        <taxon>Thiodictyon</taxon>
    </lineage>
</organism>
<dbReference type="KEGG" id="tsy:THSYN_09915"/>
<evidence type="ECO:0000313" key="3">
    <source>
        <dbReference type="Proteomes" id="UP000232638"/>
    </source>
</evidence>
<dbReference type="AlphaFoldDB" id="A0A2K8U6S1"/>
<name>A0A2K8U6S1_9GAMM</name>
<evidence type="ECO:0000256" key="1">
    <source>
        <dbReference type="SAM" id="Phobius"/>
    </source>
</evidence>
<dbReference type="Proteomes" id="UP000232638">
    <property type="component" value="Chromosome"/>
</dbReference>
<accession>A0A2K8U6S1</accession>
<proteinExistence type="predicted"/>
<dbReference type="RefSeq" id="WP_100919014.1">
    <property type="nucleotide sequence ID" value="NZ_CP020370.1"/>
</dbReference>
<protein>
    <submittedName>
        <fullName evidence="2">Uncharacterized protein</fullName>
    </submittedName>
</protein>
<evidence type="ECO:0000313" key="2">
    <source>
        <dbReference type="EMBL" id="AUB81237.1"/>
    </source>
</evidence>
<keyword evidence="1" id="KW-0812">Transmembrane</keyword>
<sequence length="252" mass="28085">MSDGGRDSGMGKNWTVVALSLLGTVCGNILLNLISSGIYDFAIPSLSWTPVPELALVYKQGDRSHWIHCGDDKGLTTKPRHVLTWHIENPGREALSFQSGERQVSIPIPPDLLERVADVRLEPSPRSPGARVQDPWPVGAETIDIRGLARLEPGQFIGLTVVLEDADASVLTPESLAQWRLTLPNDQMRTRTDTSLARREPTQVGQPWGQFLAGTLLSYVIGFGAAWWVWAPRAQGRRGPRGWWRRVRRWLD</sequence>
<feature type="transmembrane region" description="Helical" evidence="1">
    <location>
        <begin position="208"/>
        <end position="231"/>
    </location>
</feature>
<reference evidence="2 3" key="1">
    <citation type="submission" date="2017-03" db="EMBL/GenBank/DDBJ databases">
        <title>Complete genome sequence of Candidatus 'Thiodictyon syntrophicum' sp. nov. strain Cad16T, a photolithoautotroph purple sulfur bacterium isolated from an alpine meromictic lake.</title>
        <authorList>
            <person name="Luedin S.M."/>
            <person name="Pothier J.F."/>
            <person name="Danza F."/>
            <person name="Storelli N."/>
            <person name="Wittwer M."/>
            <person name="Tonolla M."/>
        </authorList>
    </citation>
    <scope>NUCLEOTIDE SEQUENCE [LARGE SCALE GENOMIC DNA]</scope>
    <source>
        <strain evidence="2 3">Cad16T</strain>
    </source>
</reference>
<gene>
    <name evidence="2" type="ORF">THSYN_09915</name>
</gene>
<keyword evidence="3" id="KW-1185">Reference proteome</keyword>